<gene>
    <name evidence="1" type="ORF">H1B31_02940</name>
</gene>
<organism evidence="1 2">
    <name type="scientific">Selenomonas timonae</name>
    <dbReference type="NCBI Taxonomy" id="2754044"/>
    <lineage>
        <taxon>Bacteria</taxon>
        <taxon>Bacillati</taxon>
        <taxon>Bacillota</taxon>
        <taxon>Negativicutes</taxon>
        <taxon>Selenomonadales</taxon>
        <taxon>Selenomonadaceae</taxon>
        <taxon>Selenomonas</taxon>
    </lineage>
</organism>
<reference evidence="1 2" key="1">
    <citation type="submission" date="2020-07" db="EMBL/GenBank/DDBJ databases">
        <title>Complete genome and description of Selenomonas timonensis sp. nov., a new bacterium isolated from a gingivitis subject.</title>
        <authorList>
            <person name="Antezack A."/>
        </authorList>
    </citation>
    <scope>NUCLEOTIDE SEQUENCE [LARGE SCALE GENOMIC DNA]</scope>
    <source>
        <strain evidence="1 2">Marseille-Q3039</strain>
    </source>
</reference>
<dbReference type="Proteomes" id="UP000515480">
    <property type="component" value="Chromosome"/>
</dbReference>
<protein>
    <submittedName>
        <fullName evidence="1">Uncharacterized protein</fullName>
    </submittedName>
</protein>
<evidence type="ECO:0000313" key="1">
    <source>
        <dbReference type="EMBL" id="QNH54925.1"/>
    </source>
</evidence>
<sequence>MNRTKREILMQRLPAAADILALVPDSGANGSGETVVHTAAGDRLKLPATTEYVLSCLAEREDKEIRLIRRNAARLLARRRNIILPILHGCVLAPVMVRPVQKRCGRLGYINIARAPLVAHSAHGTDVALTSGTVIHSLWQPPTVKKLVQEGRAVHYKLLLDVRRQLRSAEELG</sequence>
<dbReference type="EMBL" id="CP060204">
    <property type="protein sequence ID" value="QNH54925.1"/>
    <property type="molecule type" value="Genomic_DNA"/>
</dbReference>
<dbReference type="KEGG" id="stim:H1B31_02940"/>
<evidence type="ECO:0000313" key="2">
    <source>
        <dbReference type="Proteomes" id="UP000515480"/>
    </source>
</evidence>
<keyword evidence="2" id="KW-1185">Reference proteome</keyword>
<proteinExistence type="predicted"/>
<dbReference type="AlphaFoldDB" id="A0A7G7VLD2"/>
<accession>A0A7G7VLD2</accession>
<dbReference type="RefSeq" id="WP_185980846.1">
    <property type="nucleotide sequence ID" value="NZ_CP060204.1"/>
</dbReference>
<name>A0A7G7VLD2_9FIRM</name>